<dbReference type="InterPro" id="IPR056740">
    <property type="entry name" value="ILV_EDD_C"/>
</dbReference>
<dbReference type="GO" id="GO:0005829">
    <property type="term" value="C:cytosol"/>
    <property type="evidence" value="ECO:0007669"/>
    <property type="project" value="TreeGrafter"/>
</dbReference>
<dbReference type="Pfam" id="PF24877">
    <property type="entry name" value="ILV_EDD_C"/>
    <property type="match status" value="1"/>
</dbReference>
<dbReference type="EC" id="4.2.1.9" evidence="5"/>
<evidence type="ECO:0000256" key="2">
    <source>
        <dbReference type="ARBA" id="ARBA00023239"/>
    </source>
</evidence>
<dbReference type="SUPFAM" id="SSF52016">
    <property type="entry name" value="LeuD/IlvD-like"/>
    <property type="match status" value="1"/>
</dbReference>
<dbReference type="EMBL" id="CP036433">
    <property type="protein sequence ID" value="QDU99260.1"/>
    <property type="molecule type" value="Genomic_DNA"/>
</dbReference>
<dbReference type="GO" id="GO:0004160">
    <property type="term" value="F:dihydroxy-acid dehydratase activity"/>
    <property type="evidence" value="ECO:0007669"/>
    <property type="project" value="UniProtKB-EC"/>
</dbReference>
<dbReference type="NCBIfam" id="TIGR03432">
    <property type="entry name" value="yjhG_yagF"/>
    <property type="match status" value="1"/>
</dbReference>
<evidence type="ECO:0000259" key="4">
    <source>
        <dbReference type="Pfam" id="PF24877"/>
    </source>
</evidence>
<comment type="similarity">
    <text evidence="1">Belongs to the IlvD/Edd family.</text>
</comment>
<dbReference type="KEGG" id="lcre:Pla8534_71730"/>
<evidence type="ECO:0000256" key="1">
    <source>
        <dbReference type="ARBA" id="ARBA00006486"/>
    </source>
</evidence>
<sequence>MNPASSPVPTLADLMGEAPGFEVQTSAVGPKGSLPLTDEMLRTWSSGDLFGLTQNAGMGWDPREMLGPQFLILSTQGGLRAPDGSPVALGYHTGHWEVGLLVEAAARELKSRGGVPFAAYVSDPCDGRSQGTTGMFDSLPYRNDAAVVMRRLIRSLPTRKGVLAVATCDKGLPAAMIALAGMPDLPSILVPGGVTLPPVAGEDAGKVQTIGARYAHGEISLADAAAAGCAACATPGGGCQFLGTAATSQVVAEALGLSLPHTALAPSGQPIWLEAATRSAAALNQMVQQGIRTRDILTDAAVRNAMTVHAAFGGSTNLLLHIPAIAFAAGLQRPSVEDWSEINRRTPRFVDVLPNGPTNHVTVRVFLAGGVPEVMLHLRNLGLLELDALTPTGRTWGEVLDAWQDSPRRTALRKLLQERDGVDPDEVILEPAEAQRRGFTSTVCFPVGNICPEGSVIKATAIDPQVVDADGVYRMTGPARVFTSEKAAIAAIKGQTDQPVKPGDVLVLASRGPQGSGMEETYQITSALKFLKWGRQVAVVTDARFSGVSTGACIGHVGPEALAGGPIGKLLDGDTIRIIVDRNNLTGSVDLVAAAGQDLTPEEAAQLLAARPLRPDIAPDPQLPDDTRLWAALQKAGGGAWGGCVYDVDRILKVLAAGEEALANEGTTQADV</sequence>
<dbReference type="PROSITE" id="PS00886">
    <property type="entry name" value="ILVD_EDD_1"/>
    <property type="match status" value="1"/>
</dbReference>
<dbReference type="Proteomes" id="UP000317648">
    <property type="component" value="Chromosome"/>
</dbReference>
<feature type="domain" description="Dihydroxy-acid/6-phosphogluconate dehydratase C-terminal" evidence="4">
    <location>
        <begin position="447"/>
        <end position="590"/>
    </location>
</feature>
<dbReference type="GO" id="GO:0050401">
    <property type="term" value="F:xylonate dehydratase activity"/>
    <property type="evidence" value="ECO:0007669"/>
    <property type="project" value="InterPro"/>
</dbReference>
<organism evidence="5 6">
    <name type="scientific">Lignipirellula cremea</name>
    <dbReference type="NCBI Taxonomy" id="2528010"/>
    <lineage>
        <taxon>Bacteria</taxon>
        <taxon>Pseudomonadati</taxon>
        <taxon>Planctomycetota</taxon>
        <taxon>Planctomycetia</taxon>
        <taxon>Pirellulales</taxon>
        <taxon>Pirellulaceae</taxon>
        <taxon>Lignipirellula</taxon>
    </lineage>
</organism>
<gene>
    <name evidence="5" type="primary">ilvD_2</name>
    <name evidence="5" type="ORF">Pla8534_71730</name>
</gene>
<dbReference type="InterPro" id="IPR020558">
    <property type="entry name" value="DiOHA_6PGluconate_deHydtase_CS"/>
</dbReference>
<accession>A0A518E599</accession>
<dbReference type="InterPro" id="IPR037237">
    <property type="entry name" value="IlvD/EDD_N"/>
</dbReference>
<dbReference type="PANTHER" id="PTHR43661">
    <property type="entry name" value="D-XYLONATE DEHYDRATASE"/>
    <property type="match status" value="1"/>
</dbReference>
<evidence type="ECO:0000313" key="6">
    <source>
        <dbReference type="Proteomes" id="UP000317648"/>
    </source>
</evidence>
<dbReference type="PANTHER" id="PTHR43661:SF3">
    <property type="entry name" value="D-XYLONATE DEHYDRATASE YAGF-RELATED"/>
    <property type="match status" value="1"/>
</dbReference>
<dbReference type="Pfam" id="PF00920">
    <property type="entry name" value="ILVD_EDD_N"/>
    <property type="match status" value="1"/>
</dbReference>
<dbReference type="SUPFAM" id="SSF143975">
    <property type="entry name" value="IlvD/EDD N-terminal domain-like"/>
    <property type="match status" value="1"/>
</dbReference>
<evidence type="ECO:0000313" key="5">
    <source>
        <dbReference type="EMBL" id="QDU99260.1"/>
    </source>
</evidence>
<name>A0A518E599_9BACT</name>
<protein>
    <submittedName>
        <fullName evidence="5">Dihydroxy-acid dehydratase</fullName>
        <ecNumber evidence="5">4.2.1.9</ecNumber>
    </submittedName>
</protein>
<proteinExistence type="inferred from homology"/>
<evidence type="ECO:0000259" key="3">
    <source>
        <dbReference type="Pfam" id="PF00920"/>
    </source>
</evidence>
<keyword evidence="6" id="KW-1185">Reference proteome</keyword>
<dbReference type="Gene3D" id="3.50.30.80">
    <property type="entry name" value="IlvD/EDD C-terminal domain-like"/>
    <property type="match status" value="1"/>
</dbReference>
<dbReference type="InterPro" id="IPR000581">
    <property type="entry name" value="ILV_EDD_N"/>
</dbReference>
<dbReference type="InterPro" id="IPR042096">
    <property type="entry name" value="Dihydro-acid_dehy_C"/>
</dbReference>
<dbReference type="AlphaFoldDB" id="A0A518E599"/>
<dbReference type="InterPro" id="IPR017798">
    <property type="entry name" value="Dehydratase_YjhG/YagF"/>
</dbReference>
<dbReference type="OrthoDB" id="9807077at2"/>
<feature type="domain" description="Dihydroxy-acid/6-phosphogluconate dehydratase N-terminal" evidence="3">
    <location>
        <begin position="92"/>
        <end position="398"/>
    </location>
</feature>
<keyword evidence="2 5" id="KW-0456">Lyase</keyword>
<reference evidence="5 6" key="1">
    <citation type="submission" date="2019-02" db="EMBL/GenBank/DDBJ databases">
        <title>Deep-cultivation of Planctomycetes and their phenomic and genomic characterization uncovers novel biology.</title>
        <authorList>
            <person name="Wiegand S."/>
            <person name="Jogler M."/>
            <person name="Boedeker C."/>
            <person name="Pinto D."/>
            <person name="Vollmers J."/>
            <person name="Rivas-Marin E."/>
            <person name="Kohn T."/>
            <person name="Peeters S.H."/>
            <person name="Heuer A."/>
            <person name="Rast P."/>
            <person name="Oberbeckmann S."/>
            <person name="Bunk B."/>
            <person name="Jeske O."/>
            <person name="Meyerdierks A."/>
            <person name="Storesund J.E."/>
            <person name="Kallscheuer N."/>
            <person name="Luecker S."/>
            <person name="Lage O.M."/>
            <person name="Pohl T."/>
            <person name="Merkel B.J."/>
            <person name="Hornburger P."/>
            <person name="Mueller R.-W."/>
            <person name="Bruemmer F."/>
            <person name="Labrenz M."/>
            <person name="Spormann A.M."/>
            <person name="Op den Camp H."/>
            <person name="Overmann J."/>
            <person name="Amann R."/>
            <person name="Jetten M.S.M."/>
            <person name="Mascher T."/>
            <person name="Medema M.H."/>
            <person name="Devos D.P."/>
            <person name="Kaster A.-K."/>
            <person name="Ovreas L."/>
            <person name="Rohde M."/>
            <person name="Galperin M.Y."/>
            <person name="Jogler C."/>
        </authorList>
    </citation>
    <scope>NUCLEOTIDE SEQUENCE [LARGE SCALE GENOMIC DNA]</scope>
    <source>
        <strain evidence="5 6">Pla85_3_4</strain>
    </source>
</reference>